<keyword evidence="9" id="KW-1185">Reference proteome</keyword>
<evidence type="ECO:0000313" key="8">
    <source>
        <dbReference type="EMBL" id="VDK39030.1"/>
    </source>
</evidence>
<proteinExistence type="inferred from homology"/>
<evidence type="ECO:0000313" key="9">
    <source>
        <dbReference type="Proteomes" id="UP000282613"/>
    </source>
</evidence>
<dbReference type="SUPFAM" id="SSF53067">
    <property type="entry name" value="Actin-like ATPase domain"/>
    <property type="match status" value="6"/>
</dbReference>
<dbReference type="AlphaFoldDB" id="A0A158R9U0"/>
<reference evidence="10" key="1">
    <citation type="submission" date="2016-04" db="UniProtKB">
        <authorList>
            <consortium name="WormBaseParasite"/>
        </authorList>
    </citation>
    <scope>IDENTIFICATION</scope>
</reference>
<evidence type="ECO:0000256" key="5">
    <source>
        <dbReference type="ARBA" id="ARBA00022840"/>
    </source>
</evidence>
<dbReference type="SMART" id="SM00268">
    <property type="entry name" value="ACTIN"/>
    <property type="match status" value="3"/>
</dbReference>
<evidence type="ECO:0000313" key="10">
    <source>
        <dbReference type="WBParaSite" id="TASK_0000779501-mRNA-1"/>
    </source>
</evidence>
<dbReference type="FunFam" id="3.30.420.40:FF:000291">
    <property type="entry name" value="Actin, alpha skeletal muscle"/>
    <property type="match status" value="1"/>
</dbReference>
<evidence type="ECO:0000256" key="7">
    <source>
        <dbReference type="RuleBase" id="RU000487"/>
    </source>
</evidence>
<dbReference type="GO" id="GO:0005856">
    <property type="term" value="C:cytoskeleton"/>
    <property type="evidence" value="ECO:0007669"/>
    <property type="project" value="UniProtKB-SubCell"/>
</dbReference>
<keyword evidence="4" id="KW-0547">Nucleotide-binding</keyword>
<evidence type="ECO:0000256" key="1">
    <source>
        <dbReference type="ARBA" id="ARBA00003520"/>
    </source>
</evidence>
<dbReference type="WBParaSite" id="TASK_0000779501-mRNA-1">
    <property type="protein sequence ID" value="TASK_0000779501-mRNA-1"/>
    <property type="gene ID" value="TASK_0000779501"/>
</dbReference>
<comment type="similarity">
    <text evidence="7">Belongs to the actin family.</text>
</comment>
<evidence type="ECO:0000256" key="2">
    <source>
        <dbReference type="ARBA" id="ARBA00004245"/>
    </source>
</evidence>
<evidence type="ECO:0000256" key="6">
    <source>
        <dbReference type="ARBA" id="ARBA00023212"/>
    </source>
</evidence>
<comment type="subcellular location">
    <subcellularLocation>
        <location evidence="2">Cytoplasm</location>
        <location evidence="2">Cytoskeleton</location>
    </subcellularLocation>
</comment>
<evidence type="ECO:0000256" key="4">
    <source>
        <dbReference type="ARBA" id="ARBA00022741"/>
    </source>
</evidence>
<dbReference type="InterPro" id="IPR004001">
    <property type="entry name" value="Actin_CS"/>
</dbReference>
<keyword evidence="6" id="KW-0206">Cytoskeleton</keyword>
<dbReference type="FunFam" id="3.30.420.40:FF:000058">
    <property type="entry name" value="Putative actin-related protein 5"/>
    <property type="match status" value="1"/>
</dbReference>
<dbReference type="InterPro" id="IPR043129">
    <property type="entry name" value="ATPase_NBD"/>
</dbReference>
<dbReference type="InterPro" id="IPR004000">
    <property type="entry name" value="Actin"/>
</dbReference>
<dbReference type="FunFam" id="3.90.640.10:FF:000047">
    <property type="entry name" value="Actin, alpha skeletal muscle"/>
    <property type="match status" value="1"/>
</dbReference>
<name>A0A158R9U0_TAEAS</name>
<dbReference type="PANTHER" id="PTHR11937">
    <property type="entry name" value="ACTIN"/>
    <property type="match status" value="1"/>
</dbReference>
<dbReference type="Gene3D" id="3.30.420.40">
    <property type="match status" value="5"/>
</dbReference>
<reference evidence="8 9" key="2">
    <citation type="submission" date="2018-11" db="EMBL/GenBank/DDBJ databases">
        <authorList>
            <consortium name="Pathogen Informatics"/>
        </authorList>
    </citation>
    <scope>NUCLEOTIDE SEQUENCE [LARGE SCALE GENOMIC DNA]</scope>
</reference>
<organism evidence="10">
    <name type="scientific">Taenia asiatica</name>
    <name type="common">Asian tapeworm</name>
    <dbReference type="NCBI Taxonomy" id="60517"/>
    <lineage>
        <taxon>Eukaryota</taxon>
        <taxon>Metazoa</taxon>
        <taxon>Spiralia</taxon>
        <taxon>Lophotrochozoa</taxon>
        <taxon>Platyhelminthes</taxon>
        <taxon>Cestoda</taxon>
        <taxon>Eucestoda</taxon>
        <taxon>Cyclophyllidea</taxon>
        <taxon>Taeniidae</taxon>
        <taxon>Taenia</taxon>
    </lineage>
</organism>
<keyword evidence="5" id="KW-0067">ATP-binding</keyword>
<dbReference type="FunFam" id="3.30.420.40:FF:000148">
    <property type="entry name" value="Actin, alpha skeletal muscle"/>
    <property type="match status" value="1"/>
</dbReference>
<evidence type="ECO:0000256" key="3">
    <source>
        <dbReference type="ARBA" id="ARBA00022490"/>
    </source>
</evidence>
<comment type="function">
    <text evidence="1">Actins are highly conserved proteins that are involved in various types of cell motility and are ubiquitously expressed in all eukaryotic cells.</text>
</comment>
<dbReference type="EMBL" id="UYRS01018676">
    <property type="protein sequence ID" value="VDK39030.1"/>
    <property type="molecule type" value="Genomic_DNA"/>
</dbReference>
<dbReference type="PRINTS" id="PR00190">
    <property type="entry name" value="ACTIN"/>
</dbReference>
<dbReference type="Gene3D" id="3.90.640.10">
    <property type="entry name" value="Actin, Chain A, domain 4"/>
    <property type="match status" value="3"/>
</dbReference>
<dbReference type="InterPro" id="IPR020902">
    <property type="entry name" value="Actin/actin-like_CS"/>
</dbReference>
<sequence>MCKAGFAGDDSPRAVSPSLVGRPCVGSTVVNSYVGNRTQSMRAILGLKHPMKHGIVINWDDMEKIWHHTFYNKLRVAPEEHPVLLTEAPLNPKANREKMTQIMFETFNVPAMHVANQAVLALFASGRSTGIVLDLGDGVNACVLIHEGYPIHQAILRHDVAGRDLTDWLTQLLNARDCAFTTNAEREIVRGIKEKLCYVSLNLRRNWTLLLPAPPSRRLTDCPITTAVSSERSRCPEALFPAHLQGFDFADFGEFGVICAATKAFWKGGMVADQRGSVVDWKCPKLLSVVQLKRDQSSYTFHWTVEGRKHDPGHLLTISIMLKWDLSEEVEERRMEEGEEIAPLVVDNGSSICKAGFAGDDCPSVAFPSLVGYPHQKSVTVDIGNKGSYVGDEAQSKRGILTLKYPIEHGIVTNWDDMEKIWHHTFYNELRVAPEEHPVLLTEAPLNPKANREKMTQIMFETFNVPAMYVAIQAVLSLYASGRTTGVVLDSGHGVSHIVPVFKGRAIQRGILYLEVAGGDLTNWLMKILIERGYAFTTTAEREIVRDIKEKLCYVALDFDNEMSTAATSSSLEKTYELPDGQVVTVGNERFRCPEALFQPIIVGLECNGIHETTYCSIMKCDQDIRKDLYSNVVLSGGSTMYPGIADRVYKDLIALAPTTMKIMIIAPPKRKYSAWIGGSNLASLSSFKPMWITKQEACMTHDLLLTTNSPLPPYPHVSLVSSLPTNSSSLQAFGAHDFLIAAKVTLDSHLHFTLTSSSPRNFPLLPGFHFPRSAHHRQLPSPSLSSSSILLCCIIYSRGLPSQTWHATTSARSNTHIHPQTYNYTHIKVDIRVCVINHKCAKMMANSVGAANSGTDEGIIPVVVDSGSCGCRVGFAGDDNPKFIQVATKVCGKNDKAPIQRGRVVDWERLELLWWEALTHKDVRFVDSPLLFTEAPMAPNYDRERTTQIAFESFNAPAAYLSNQAALALYAAGKTTGLVLDIGHGVTHTIPVLEGNNIYPGVFSTDVAGEDLTEYLQKVTGRKDHCELLKEKLCEVSLTPEKIESSPIVKYTLPDGEVIVIGSERLQCPEALFKPGLLKKEVGCLAVQDAVYHSVQRCDRDTRREMYANIVLAGGSSMFRNLETRLTREVSTIAQSSYKVYVSAPPEGGKYSSWLGGSILASLSTFQKMWITKQEYNEWGPNIVHRKCN</sequence>
<dbReference type="PROSITE" id="PS00432">
    <property type="entry name" value="ACTINS_2"/>
    <property type="match status" value="1"/>
</dbReference>
<dbReference type="PROSITE" id="PS00406">
    <property type="entry name" value="ACTINS_1"/>
    <property type="match status" value="1"/>
</dbReference>
<dbReference type="Pfam" id="PF00022">
    <property type="entry name" value="Actin"/>
    <property type="match status" value="4"/>
</dbReference>
<gene>
    <name evidence="8" type="ORF">TASK_LOCUS7796</name>
</gene>
<dbReference type="FunFam" id="3.30.420.40:FF:000404">
    <property type="entry name" value="Major actin"/>
    <property type="match status" value="1"/>
</dbReference>
<dbReference type="PROSITE" id="PS01132">
    <property type="entry name" value="ACTINS_ACT_LIKE"/>
    <property type="match status" value="2"/>
</dbReference>
<accession>A0A158R9U0</accession>
<keyword evidence="3" id="KW-0963">Cytoplasm</keyword>
<protein>
    <submittedName>
        <fullName evidence="10">Actin</fullName>
    </submittedName>
</protein>
<dbReference type="GO" id="GO:0005524">
    <property type="term" value="F:ATP binding"/>
    <property type="evidence" value="ECO:0007669"/>
    <property type="project" value="UniProtKB-KW"/>
</dbReference>
<dbReference type="OrthoDB" id="5132116at2759"/>
<dbReference type="STRING" id="60517.A0A158R9U0"/>
<dbReference type="Proteomes" id="UP000282613">
    <property type="component" value="Unassembled WGS sequence"/>
</dbReference>